<reference evidence="1" key="1">
    <citation type="submission" date="2023-04" db="EMBL/GenBank/DDBJ databases">
        <title>Ambrosiozyma monospora NBRC 10751.</title>
        <authorList>
            <person name="Ichikawa N."/>
            <person name="Sato H."/>
            <person name="Tonouchi N."/>
        </authorList>
    </citation>
    <scope>NUCLEOTIDE SEQUENCE</scope>
    <source>
        <strain evidence="1">NBRC 10751</strain>
    </source>
</reference>
<proteinExistence type="predicted"/>
<organism evidence="1 2">
    <name type="scientific">Ambrosiozyma monospora</name>
    <name type="common">Yeast</name>
    <name type="synonym">Endomycopsis monosporus</name>
    <dbReference type="NCBI Taxonomy" id="43982"/>
    <lineage>
        <taxon>Eukaryota</taxon>
        <taxon>Fungi</taxon>
        <taxon>Dikarya</taxon>
        <taxon>Ascomycota</taxon>
        <taxon>Saccharomycotina</taxon>
        <taxon>Pichiomycetes</taxon>
        <taxon>Pichiales</taxon>
        <taxon>Pichiaceae</taxon>
        <taxon>Ambrosiozyma</taxon>
    </lineage>
</organism>
<dbReference type="Proteomes" id="UP001165064">
    <property type="component" value="Unassembled WGS sequence"/>
</dbReference>
<evidence type="ECO:0000313" key="1">
    <source>
        <dbReference type="EMBL" id="GMF04856.1"/>
    </source>
</evidence>
<protein>
    <submittedName>
        <fullName evidence="1">Unnamed protein product</fullName>
    </submittedName>
</protein>
<sequence length="398" mass="43039">MKDESKIQELKDDDENEEDGVILPNDDKTEFHMVHQTPTTTPQLQQQSQLNIPKTRAVARSVPASESTAVDSPNLGGFGSNGIVGGPGNGNNTQLSQGLSDRFSVRVISRNSIMSAKSYITYDSELSLNEDSRGGYGGYGRYNAQDDDDDGYKLKKKSSVVDLRVTPTDEHSVGDGAFDGAFDDAFGVTPTGSPVKSKAKQQVMQHQLQRQNQQLGGFAGSKSKSSVNVTSDEDEEFFDSFADHDEMKKSQSHSHAHKDHSPKKKTSNSGSNVGNKDQAANLNELRELPFSVDEFRTPHSSLSSALSGDTTVSMVPSPSPSQSCLLPYPGISQTAIAELAAIPDEIFEGNPVDYALSKLQGKGSKPACHIEIGLNDEERSDESKPCHDGRIRSVDEVN</sequence>
<comment type="caution">
    <text evidence="1">The sequence shown here is derived from an EMBL/GenBank/DDBJ whole genome shotgun (WGS) entry which is preliminary data.</text>
</comment>
<evidence type="ECO:0000313" key="2">
    <source>
        <dbReference type="Proteomes" id="UP001165064"/>
    </source>
</evidence>
<accession>A0ACB5UBB5</accession>
<dbReference type="EMBL" id="BSXS01014059">
    <property type="protein sequence ID" value="GMF04856.1"/>
    <property type="molecule type" value="Genomic_DNA"/>
</dbReference>
<name>A0ACB5UBB5_AMBMO</name>
<gene>
    <name evidence="1" type="ORF">Amon02_001212000</name>
</gene>
<keyword evidence="2" id="KW-1185">Reference proteome</keyword>